<accession>C6DY53</accession>
<gene>
    <name evidence="1" type="ordered locus">GM21_0243</name>
</gene>
<dbReference type="EMBL" id="CP001661">
    <property type="protein sequence ID" value="ACT16328.1"/>
    <property type="molecule type" value="Genomic_DNA"/>
</dbReference>
<reference evidence="1" key="1">
    <citation type="submission" date="2009-07" db="EMBL/GenBank/DDBJ databases">
        <title>Complete sequence of Geobacter sp. M21.</title>
        <authorList>
            <consortium name="US DOE Joint Genome Institute"/>
            <person name="Lucas S."/>
            <person name="Copeland A."/>
            <person name="Lapidus A."/>
            <person name="Glavina del Rio T."/>
            <person name="Dalin E."/>
            <person name="Tice H."/>
            <person name="Bruce D."/>
            <person name="Goodwin L."/>
            <person name="Pitluck S."/>
            <person name="Saunders E."/>
            <person name="Brettin T."/>
            <person name="Detter J.C."/>
            <person name="Han C."/>
            <person name="Larimer F."/>
            <person name="Land M."/>
            <person name="Hauser L."/>
            <person name="Kyrpides N."/>
            <person name="Ovchinnikova G."/>
            <person name="Lovley D."/>
        </authorList>
    </citation>
    <scope>NUCLEOTIDE SEQUENCE [LARGE SCALE GENOMIC DNA]</scope>
    <source>
        <strain evidence="1">M21</strain>
    </source>
</reference>
<dbReference type="KEGG" id="gem:GM21_0243"/>
<dbReference type="eggNOG" id="COG1600">
    <property type="taxonomic scope" value="Bacteria"/>
</dbReference>
<dbReference type="OrthoDB" id="9784571at2"/>
<dbReference type="PANTHER" id="PTHR42827:SF1">
    <property type="entry name" value="IRON-SULFUR CLUSTER-BINDING PROTEIN"/>
    <property type="match status" value="1"/>
</dbReference>
<evidence type="ECO:0000313" key="1">
    <source>
        <dbReference type="EMBL" id="ACT16328.1"/>
    </source>
</evidence>
<protein>
    <submittedName>
        <fullName evidence="1">Iron-sulfur cluster-binding protein</fullName>
    </submittedName>
</protein>
<dbReference type="AlphaFoldDB" id="C6DY53"/>
<dbReference type="SUPFAM" id="SSF54862">
    <property type="entry name" value="4Fe-4S ferredoxins"/>
    <property type="match status" value="1"/>
</dbReference>
<dbReference type="STRING" id="443144.GM21_0243"/>
<name>C6DY53_GEOSM</name>
<dbReference type="HOGENOM" id="CLU_061526_0_0_7"/>
<sequence length="275" mass="30646">MNEMISAEIRRFVQEESGNRFAESGERYFDDPLVGFAAADDPLFLEYKEVIGEFHLTPEELTETAEGGCWHPRSVICWALPITETTRAGNRTETVYPSRAWAQTRHHGEAFNASLRRHLVRFLVERGHRALAPQLHPGWREYGETPVGIASSWSERHAAYAAGLGTFSLNDALITERGIAHRLGTVITDLALTPSPRPYRHHKINCLWHRNGTCGACIGRCPVGALSKEGHDKRICRDHVYGTIPAKVAEQYQVTSTSTGCGLCQTKVPCEGRIP</sequence>
<dbReference type="PANTHER" id="PTHR42827">
    <property type="entry name" value="IRON-SULFUR CLUSTER-BINDING PROTEIN-RELATED"/>
    <property type="match status" value="1"/>
</dbReference>
<proteinExistence type="predicted"/>
<organism evidence="1">
    <name type="scientific">Geobacter sp. (strain M21)</name>
    <dbReference type="NCBI Taxonomy" id="443144"/>
    <lineage>
        <taxon>Bacteria</taxon>
        <taxon>Pseudomonadati</taxon>
        <taxon>Thermodesulfobacteriota</taxon>
        <taxon>Desulfuromonadia</taxon>
        <taxon>Geobacterales</taxon>
        <taxon>Geobacteraceae</taxon>
        <taxon>Geobacter</taxon>
    </lineage>
</organism>